<keyword evidence="5" id="KW-1185">Reference proteome</keyword>
<evidence type="ECO:0000313" key="5">
    <source>
        <dbReference type="Proteomes" id="UP000320876"/>
    </source>
</evidence>
<evidence type="ECO:0000313" key="4">
    <source>
        <dbReference type="EMBL" id="TQJ00814.1"/>
    </source>
</evidence>
<keyword evidence="1" id="KW-0238">DNA-binding</keyword>
<protein>
    <submittedName>
        <fullName evidence="4">MerR-like DNA binding protein</fullName>
    </submittedName>
</protein>
<dbReference type="PANTHER" id="PTHR30204">
    <property type="entry name" value="REDOX-CYCLING DRUG-SENSING TRANSCRIPTIONAL ACTIVATOR SOXR"/>
    <property type="match status" value="1"/>
</dbReference>
<dbReference type="InterPro" id="IPR009061">
    <property type="entry name" value="DNA-bd_dom_put_sf"/>
</dbReference>
<feature type="domain" description="HTH merR-type" evidence="3">
    <location>
        <begin position="27"/>
        <end position="85"/>
    </location>
</feature>
<proteinExistence type="predicted"/>
<dbReference type="PROSITE" id="PS50937">
    <property type="entry name" value="HTH_MERR_2"/>
    <property type="match status" value="1"/>
</dbReference>
<accession>A0A542DCL7</accession>
<dbReference type="Gene3D" id="1.10.1660.10">
    <property type="match status" value="1"/>
</dbReference>
<evidence type="ECO:0000256" key="2">
    <source>
        <dbReference type="SAM" id="MobiDB-lite"/>
    </source>
</evidence>
<evidence type="ECO:0000256" key="1">
    <source>
        <dbReference type="ARBA" id="ARBA00023125"/>
    </source>
</evidence>
<dbReference type="RefSeq" id="WP_170220671.1">
    <property type="nucleotide sequence ID" value="NZ_VFML01000001.1"/>
</dbReference>
<dbReference type="SUPFAM" id="SSF46955">
    <property type="entry name" value="Putative DNA-binding domain"/>
    <property type="match status" value="1"/>
</dbReference>
<organism evidence="4 5">
    <name type="scientific">Amycolatopsis cihanbeyliensis</name>
    <dbReference type="NCBI Taxonomy" id="1128664"/>
    <lineage>
        <taxon>Bacteria</taxon>
        <taxon>Bacillati</taxon>
        <taxon>Actinomycetota</taxon>
        <taxon>Actinomycetes</taxon>
        <taxon>Pseudonocardiales</taxon>
        <taxon>Pseudonocardiaceae</taxon>
        <taxon>Amycolatopsis</taxon>
    </lineage>
</organism>
<dbReference type="AlphaFoldDB" id="A0A542DCL7"/>
<dbReference type="SMART" id="SM00422">
    <property type="entry name" value="HTH_MERR"/>
    <property type="match status" value="1"/>
</dbReference>
<dbReference type="Pfam" id="PF13411">
    <property type="entry name" value="MerR_1"/>
    <property type="match status" value="1"/>
</dbReference>
<sequence>MTAAGRPQRDGLSIGAVLEQLRGDFPDVTISKIRFLESEGLVRPGRTPSGYRQFVDADVERLRFVLSAQRDHYLPLKVIKEQLDAADRGAEPVAPGGTPLRAPRKLVSLGGSGSTAAAAHEGPDRARSGMPTADDFAAGRDVRLTQEDLLAEAGVDAAMLTELEQYGLVRPGAAGFYDPDAVLVARTVKAMTEFGIEPRHLRAFRASADREVGLLEQIVAPVYRHRDADARARADELVRELAALSVTLHTLLVKAGIRGVTGG</sequence>
<dbReference type="Proteomes" id="UP000320876">
    <property type="component" value="Unassembled WGS sequence"/>
</dbReference>
<name>A0A542DCL7_AMYCI</name>
<reference evidence="4 5" key="1">
    <citation type="submission" date="2019-06" db="EMBL/GenBank/DDBJ databases">
        <title>Sequencing the genomes of 1000 actinobacteria strains.</title>
        <authorList>
            <person name="Klenk H.-P."/>
        </authorList>
    </citation>
    <scope>NUCLEOTIDE SEQUENCE [LARGE SCALE GENOMIC DNA]</scope>
    <source>
        <strain evidence="4 5">DSM 45679</strain>
    </source>
</reference>
<gene>
    <name evidence="4" type="ORF">FB471_0465</name>
</gene>
<dbReference type="GO" id="GO:0003677">
    <property type="term" value="F:DNA binding"/>
    <property type="evidence" value="ECO:0007669"/>
    <property type="project" value="UniProtKB-KW"/>
</dbReference>
<evidence type="ECO:0000259" key="3">
    <source>
        <dbReference type="PROSITE" id="PS50937"/>
    </source>
</evidence>
<dbReference type="GO" id="GO:0003700">
    <property type="term" value="F:DNA-binding transcription factor activity"/>
    <property type="evidence" value="ECO:0007669"/>
    <property type="project" value="InterPro"/>
</dbReference>
<dbReference type="PANTHER" id="PTHR30204:SF89">
    <property type="entry name" value="HTH MERR-TYPE DOMAIN-CONTAINING PROTEIN"/>
    <property type="match status" value="1"/>
</dbReference>
<dbReference type="EMBL" id="VFML01000001">
    <property type="protein sequence ID" value="TQJ00814.1"/>
    <property type="molecule type" value="Genomic_DNA"/>
</dbReference>
<dbReference type="InterPro" id="IPR000551">
    <property type="entry name" value="MerR-type_HTH_dom"/>
</dbReference>
<dbReference type="InterPro" id="IPR047057">
    <property type="entry name" value="MerR_fam"/>
</dbReference>
<dbReference type="CDD" id="cd00592">
    <property type="entry name" value="HTH_MerR-like"/>
    <property type="match status" value="1"/>
</dbReference>
<comment type="caution">
    <text evidence="4">The sequence shown here is derived from an EMBL/GenBank/DDBJ whole genome shotgun (WGS) entry which is preliminary data.</text>
</comment>
<feature type="region of interest" description="Disordered" evidence="2">
    <location>
        <begin position="111"/>
        <end position="134"/>
    </location>
</feature>